<dbReference type="EMBL" id="KN837984">
    <property type="protein sequence ID" value="KIJ22725.1"/>
    <property type="molecule type" value="Genomic_DNA"/>
</dbReference>
<evidence type="ECO:0000313" key="3">
    <source>
        <dbReference type="Proteomes" id="UP000054279"/>
    </source>
</evidence>
<evidence type="ECO:0000313" key="2">
    <source>
        <dbReference type="EMBL" id="KIJ22725.1"/>
    </source>
</evidence>
<keyword evidence="3" id="KW-1185">Reference proteome</keyword>
<dbReference type="HOGENOM" id="CLU_1448600_0_0_1"/>
<feature type="compositionally biased region" description="Basic and acidic residues" evidence="1">
    <location>
        <begin position="64"/>
        <end position="88"/>
    </location>
</feature>
<organism evidence="2 3">
    <name type="scientific">Sphaerobolus stellatus (strain SS14)</name>
    <dbReference type="NCBI Taxonomy" id="990650"/>
    <lineage>
        <taxon>Eukaryota</taxon>
        <taxon>Fungi</taxon>
        <taxon>Dikarya</taxon>
        <taxon>Basidiomycota</taxon>
        <taxon>Agaricomycotina</taxon>
        <taxon>Agaricomycetes</taxon>
        <taxon>Phallomycetidae</taxon>
        <taxon>Geastrales</taxon>
        <taxon>Sphaerobolaceae</taxon>
        <taxon>Sphaerobolus</taxon>
    </lineage>
</organism>
<dbReference type="Proteomes" id="UP000054279">
    <property type="component" value="Unassembled WGS sequence"/>
</dbReference>
<evidence type="ECO:0000256" key="1">
    <source>
        <dbReference type="SAM" id="MobiDB-lite"/>
    </source>
</evidence>
<sequence length="187" mass="20666">MAKRVVGGTKWWQVRGVRGVDCQWICQKAHLQRKKKDRRARNGNTDAGPFSPITSKFSISKHPSNHEGKPPNGPNDKEKRDPKHRNSEDEPPPGSIGWMDGTRCIIYAHGAQSYLKAAITLVLSTKRGIVCNAMPGRLMGAFLVCRSLSQLIVTFALNAHITSNSRQLPPCTAISISMCFTGSHCRM</sequence>
<name>A0A0C9UCB2_SPHS4</name>
<feature type="region of interest" description="Disordered" evidence="1">
    <location>
        <begin position="31"/>
        <end position="96"/>
    </location>
</feature>
<feature type="compositionally biased region" description="Polar residues" evidence="1">
    <location>
        <begin position="52"/>
        <end position="62"/>
    </location>
</feature>
<accession>A0A0C9UCB2</accession>
<proteinExistence type="predicted"/>
<protein>
    <submittedName>
        <fullName evidence="2">Uncharacterized protein</fullName>
    </submittedName>
</protein>
<reference evidence="2 3" key="1">
    <citation type="submission" date="2014-06" db="EMBL/GenBank/DDBJ databases">
        <title>Evolutionary Origins and Diversification of the Mycorrhizal Mutualists.</title>
        <authorList>
            <consortium name="DOE Joint Genome Institute"/>
            <consortium name="Mycorrhizal Genomics Consortium"/>
            <person name="Kohler A."/>
            <person name="Kuo A."/>
            <person name="Nagy L.G."/>
            <person name="Floudas D."/>
            <person name="Copeland A."/>
            <person name="Barry K.W."/>
            <person name="Cichocki N."/>
            <person name="Veneault-Fourrey C."/>
            <person name="LaButti K."/>
            <person name="Lindquist E.A."/>
            <person name="Lipzen A."/>
            <person name="Lundell T."/>
            <person name="Morin E."/>
            <person name="Murat C."/>
            <person name="Riley R."/>
            <person name="Ohm R."/>
            <person name="Sun H."/>
            <person name="Tunlid A."/>
            <person name="Henrissat B."/>
            <person name="Grigoriev I.V."/>
            <person name="Hibbett D.S."/>
            <person name="Martin F."/>
        </authorList>
    </citation>
    <scope>NUCLEOTIDE SEQUENCE [LARGE SCALE GENOMIC DNA]</scope>
    <source>
        <strain evidence="2 3">SS14</strain>
    </source>
</reference>
<gene>
    <name evidence="2" type="ORF">M422DRAFT_276809</name>
</gene>
<feature type="compositionally biased region" description="Basic residues" evidence="1">
    <location>
        <begin position="31"/>
        <end position="41"/>
    </location>
</feature>
<dbReference type="AlphaFoldDB" id="A0A0C9UCB2"/>
<dbReference type="OrthoDB" id="1662883at2759"/>